<evidence type="ECO:0000313" key="1">
    <source>
        <dbReference type="EMBL" id="MUK46613.1"/>
    </source>
</evidence>
<gene>
    <name evidence="1" type="ORF">GNP77_14605</name>
</gene>
<proteinExistence type="predicted"/>
<sequence>MESFVSVTNKALLNITRQDENKEKQHSLSPADIPNVESKYKASFFFAIGVLSSLSLIGWSTLSESTEQNVDLKKSAHTQQQALTTEVSEHASSNIKTAQLLISPTKKESTSAVSSIYAEKSLSADKIEVTASGRSQSTQNHFAVDKPQLITSTGIVKPTSKSTSIVPATPKEQAQANEMLQVEEVELLPSELAHRSREAAKKALDRSDFKAAMKEYYTVLKYQPSDEESRKRLAALLYGKRDVSEAAAILQQGIKLNDDSVELRLALSSLLQKEQQPEAALSVLEYIPVGASVDYLATRGGLAQQLKLMDLAKESYQMLVNQEPDNGRWWLGLAIVYEREAKVKPAYEAYQTALIKPGLSRSSQAFVRDRIKLLATMEGIE</sequence>
<comment type="caution">
    <text evidence="1">The sequence shown here is derived from an EMBL/GenBank/DDBJ whole genome shotgun (WGS) entry which is preliminary data.</text>
</comment>
<dbReference type="Gene3D" id="1.25.40.10">
    <property type="entry name" value="Tetratricopeptide repeat domain"/>
    <property type="match status" value="2"/>
</dbReference>
<dbReference type="SMART" id="SM00028">
    <property type="entry name" value="TPR"/>
    <property type="match status" value="4"/>
</dbReference>
<reference evidence="1 2" key="1">
    <citation type="submission" date="2019-11" db="EMBL/GenBank/DDBJ databases">
        <title>Using colonization assays and comparative genomics to discover symbiosis behaviors and factors in Vibrio fischeri.</title>
        <authorList>
            <person name="Bongrand C."/>
            <person name="Moriano-Gutierrez S."/>
            <person name="Arevalo P."/>
            <person name="Mcfall-Ngai M."/>
            <person name="Visick K."/>
            <person name="Polz M.F."/>
            <person name="Ruby E.G."/>
        </authorList>
    </citation>
    <scope>NUCLEOTIDE SEQUENCE [LARGE SCALE GENOMIC DNA]</scope>
    <source>
        <strain evidence="2">emors.3.2</strain>
    </source>
</reference>
<accession>A0A6N3Z9T4</accession>
<dbReference type="Pfam" id="PF14559">
    <property type="entry name" value="TPR_19"/>
    <property type="match status" value="1"/>
</dbReference>
<dbReference type="InterPro" id="IPR011990">
    <property type="entry name" value="TPR-like_helical_dom_sf"/>
</dbReference>
<dbReference type="InterPro" id="IPR019734">
    <property type="entry name" value="TPR_rpt"/>
</dbReference>
<dbReference type="SUPFAM" id="SSF48452">
    <property type="entry name" value="TPR-like"/>
    <property type="match status" value="1"/>
</dbReference>
<name>A0A6N3Z9T4_ALIFS</name>
<protein>
    <submittedName>
        <fullName evidence="1">MSHA biogenesis protein MshN</fullName>
    </submittedName>
</protein>
<dbReference type="EMBL" id="WOBO01000018">
    <property type="protein sequence ID" value="MUK46613.1"/>
    <property type="molecule type" value="Genomic_DNA"/>
</dbReference>
<dbReference type="Proteomes" id="UP000435323">
    <property type="component" value="Unassembled WGS sequence"/>
</dbReference>
<organism evidence="1 2">
    <name type="scientific">Aliivibrio fischeri</name>
    <name type="common">Vibrio fischeri</name>
    <dbReference type="NCBI Taxonomy" id="668"/>
    <lineage>
        <taxon>Bacteria</taxon>
        <taxon>Pseudomonadati</taxon>
        <taxon>Pseudomonadota</taxon>
        <taxon>Gammaproteobacteria</taxon>
        <taxon>Vibrionales</taxon>
        <taxon>Vibrionaceae</taxon>
        <taxon>Aliivibrio</taxon>
    </lineage>
</organism>
<dbReference type="AlphaFoldDB" id="A0A6N3Z9T4"/>
<evidence type="ECO:0000313" key="2">
    <source>
        <dbReference type="Proteomes" id="UP000435323"/>
    </source>
</evidence>